<dbReference type="Proteomes" id="UP000095282">
    <property type="component" value="Unplaced"/>
</dbReference>
<evidence type="ECO:0000313" key="2">
    <source>
        <dbReference type="Proteomes" id="UP000095282"/>
    </source>
</evidence>
<name>A0A1I7TGM3_9PELO</name>
<accession>A0A1I7TGM3</accession>
<dbReference type="WBParaSite" id="Csp11.Scaffold608.g5743.t1">
    <property type="protein sequence ID" value="Csp11.Scaffold608.g5743.t1"/>
    <property type="gene ID" value="Csp11.Scaffold608.g5743"/>
</dbReference>
<sequence>MKSFIYLLLLVTAIVCQEEHGCADKCPCPDIRSFAREIKNLYEYGVTTTPNTKTDDERLLTNARFMINATGVRTGHAADGYTRHRADESDTGNVLYKLQKARLAKRMQRSALSN</sequence>
<feature type="signal peptide" evidence="1">
    <location>
        <begin position="1"/>
        <end position="23"/>
    </location>
</feature>
<dbReference type="AlphaFoldDB" id="A0A1I7TGM3"/>
<evidence type="ECO:0000256" key="1">
    <source>
        <dbReference type="SAM" id="SignalP"/>
    </source>
</evidence>
<dbReference type="STRING" id="1561998.A0A1I7TGM3"/>
<feature type="chain" id="PRO_5009307514" evidence="1">
    <location>
        <begin position="24"/>
        <end position="114"/>
    </location>
</feature>
<dbReference type="eggNOG" id="KOG2571">
    <property type="taxonomic scope" value="Eukaryota"/>
</dbReference>
<keyword evidence="1" id="KW-0732">Signal</keyword>
<keyword evidence="2" id="KW-1185">Reference proteome</keyword>
<organism evidence="2 3">
    <name type="scientific">Caenorhabditis tropicalis</name>
    <dbReference type="NCBI Taxonomy" id="1561998"/>
    <lineage>
        <taxon>Eukaryota</taxon>
        <taxon>Metazoa</taxon>
        <taxon>Ecdysozoa</taxon>
        <taxon>Nematoda</taxon>
        <taxon>Chromadorea</taxon>
        <taxon>Rhabditida</taxon>
        <taxon>Rhabditina</taxon>
        <taxon>Rhabditomorpha</taxon>
        <taxon>Rhabditoidea</taxon>
        <taxon>Rhabditidae</taxon>
        <taxon>Peloderinae</taxon>
        <taxon>Caenorhabditis</taxon>
    </lineage>
</organism>
<proteinExistence type="predicted"/>
<evidence type="ECO:0000313" key="3">
    <source>
        <dbReference type="WBParaSite" id="Csp11.Scaffold608.g5743.t1"/>
    </source>
</evidence>
<protein>
    <submittedName>
        <fullName evidence="3">Uncharacterized protein</fullName>
    </submittedName>
</protein>
<reference evidence="3" key="1">
    <citation type="submission" date="2016-11" db="UniProtKB">
        <authorList>
            <consortium name="WormBaseParasite"/>
        </authorList>
    </citation>
    <scope>IDENTIFICATION</scope>
</reference>